<organism evidence="2 3">
    <name type="scientific">Zophobas morio</name>
    <dbReference type="NCBI Taxonomy" id="2755281"/>
    <lineage>
        <taxon>Eukaryota</taxon>
        <taxon>Metazoa</taxon>
        <taxon>Ecdysozoa</taxon>
        <taxon>Arthropoda</taxon>
        <taxon>Hexapoda</taxon>
        <taxon>Insecta</taxon>
        <taxon>Pterygota</taxon>
        <taxon>Neoptera</taxon>
        <taxon>Endopterygota</taxon>
        <taxon>Coleoptera</taxon>
        <taxon>Polyphaga</taxon>
        <taxon>Cucujiformia</taxon>
        <taxon>Tenebrionidae</taxon>
        <taxon>Zophobas</taxon>
    </lineage>
</organism>
<protein>
    <submittedName>
        <fullName evidence="2">Uncharacterized protein</fullName>
    </submittedName>
</protein>
<dbReference type="AlphaFoldDB" id="A0AA38HVN4"/>
<evidence type="ECO:0000313" key="2">
    <source>
        <dbReference type="EMBL" id="KAJ3644236.1"/>
    </source>
</evidence>
<evidence type="ECO:0000256" key="1">
    <source>
        <dbReference type="SAM" id="MobiDB-lite"/>
    </source>
</evidence>
<feature type="compositionally biased region" description="Low complexity" evidence="1">
    <location>
        <begin position="89"/>
        <end position="102"/>
    </location>
</feature>
<proteinExistence type="predicted"/>
<accession>A0AA38HVN4</accession>
<dbReference type="Proteomes" id="UP001168821">
    <property type="component" value="Unassembled WGS sequence"/>
</dbReference>
<gene>
    <name evidence="2" type="ORF">Zmor_026905</name>
</gene>
<sequence length="109" mass="12589">MTSDENFAAAKEHRAWFFRGQIKKDTDPSTIQKYIRGMIPEIKFLETTKLPVNGINSAFKLGTDFELREKNFSKNFWPRGVIIRGFNFNSNSSKPNKNFRPSRPSATQT</sequence>
<evidence type="ECO:0000313" key="3">
    <source>
        <dbReference type="Proteomes" id="UP001168821"/>
    </source>
</evidence>
<name>A0AA38HVN4_9CUCU</name>
<comment type="caution">
    <text evidence="2">The sequence shown here is derived from an EMBL/GenBank/DDBJ whole genome shotgun (WGS) entry which is preliminary data.</text>
</comment>
<reference evidence="2" key="1">
    <citation type="journal article" date="2023" name="G3 (Bethesda)">
        <title>Whole genome assemblies of Zophobas morio and Tenebrio molitor.</title>
        <authorList>
            <person name="Kaur S."/>
            <person name="Stinson S.A."/>
            <person name="diCenzo G.C."/>
        </authorList>
    </citation>
    <scope>NUCLEOTIDE SEQUENCE</scope>
    <source>
        <strain evidence="2">QUZm001</strain>
    </source>
</reference>
<feature type="region of interest" description="Disordered" evidence="1">
    <location>
        <begin position="89"/>
        <end position="109"/>
    </location>
</feature>
<keyword evidence="3" id="KW-1185">Reference proteome</keyword>
<dbReference type="EMBL" id="JALNTZ010000008">
    <property type="protein sequence ID" value="KAJ3644236.1"/>
    <property type="molecule type" value="Genomic_DNA"/>
</dbReference>